<keyword evidence="3" id="KW-0378">Hydrolase</keyword>
<dbReference type="SMART" id="SM00358">
    <property type="entry name" value="DSRM"/>
    <property type="match status" value="1"/>
</dbReference>
<dbReference type="Gene3D" id="1.20.120.1080">
    <property type="match status" value="1"/>
</dbReference>
<dbReference type="GO" id="GO:0003724">
    <property type="term" value="F:RNA helicase activity"/>
    <property type="evidence" value="ECO:0007669"/>
    <property type="project" value="UniProtKB-EC"/>
</dbReference>
<feature type="non-terminal residue" evidence="14">
    <location>
        <position position="1"/>
    </location>
</feature>
<dbReference type="InterPro" id="IPR002464">
    <property type="entry name" value="DNA/RNA_helicase_DEAH_CS"/>
</dbReference>
<evidence type="ECO:0000256" key="10">
    <source>
        <dbReference type="SAM" id="MobiDB-lite"/>
    </source>
</evidence>
<sequence length="1304" mass="147387">MTYSSILIHNYLTTSLRQPRTTLAATTTASLHLRRRFHFRPSSTPLRCPPLPRRPTLNSFSVYHRRSSAFAAKSSAGLFSSLRFKDDTIPFLNQRNSRYGRLAYDEYGSDQEDSDRDVESGQLCASTLDNIEDWKWKLTMLMRNKDEQEVVSRERKDRRDFDQLSALATRMGLYSRQYAKVVVISKAPLPNYRSDLDHKRPQREVILPFGLQREVDTRLKGYISSKSVNEENFSDNTSLRYGSDNSIYSGGGVHEQEAPLIRKSIVAEKILQRKSLQIRNKQQDWQSLALRLVLVLVESSTIAAHYLTVNVLGKMALPESPEGQKMLEFRRSLPAHKEKDALLNFITQNQVVVVSGETGCGKTTQLPQYILESEIEAGRGAACSIICTQPRRISAMSVAERVAAERGENLGESVGYKVRLEGMKGRDTRLLFCTTGILLRRLLVDRSLKGVSHVVVDEIHERGMNEDFLLIVLKELLPRRPELRLILMSATLNAELFSSYFGGAPMIHIPGFTYPVRSHFLENILETTGYSLTSYNQIDNYGQEKMWKMQKQSLRKRKSQIASAVEDAIEAADFMDYGPRTRESLSCWNPDSIGFNLIEHVLCHIIKKERPGAVLVFMTGWDDINSLKDQLQAHPLLGDPSRVLLLACHGSMASSEQAFELYEAWLEEANLRLYDVVALSASYENLKPYEEMSLDPYAFEKDEEQFYFGEFSHDIPIFDHVKSFEIILKMRLIFDKPEDGVRKIVLATNMAETSITINDVVFVVDCGKAKETSYDALNNTPCLLPSWISKASARQRRGRAGRVQPGECYRLYPRCVYDAFADYQLPELLRTPLQSLCLQIKSLQLGSISEFLSRALQPPEPLSVQNAIEYLMVIGALDENENLTVLGRNLSMLPVEPKLGKMLLFGAIFNCLDPIMTVVAGLSARDPFLMPFDKKDLAESAKAQFSSRDYSDHLALVRAYDGWKDAERHQSGYEYCWKNFLSAQTLKAIDSLRKQFFYLLKDTGLLDNTEICNTWSHDEHLIRAIICAGLFPGICSVVNKEKSISLKTMEDGQSSVNGQELKIPHPWLVFNEKVKVNSVFLRDSTAVSDSVVLLFGGNVSRGDLDGHLKMLGGYLEFFMNPALADTYLRLKKELEELIQKKLLNPKLDMKDHNELLLTIRLLVSEDRSEGKFVFGRQLPTPSKKATKETLLPGPRSKSSDGAGVGGENSKNQLQTLLARAGHGAPSYKTTQLKNNKFRSTVIFNGLNFVGQSCNNKKLAEKDAAAQALEWLMGETQSSEKAVDHMSMLLKKSKKKQPVQSTKWR</sequence>
<dbReference type="PANTHER" id="PTHR18934:SF229">
    <property type="entry name" value="DEXH-BOX ATP-DEPENDENT RNA HELICASE DEXH3"/>
    <property type="match status" value="1"/>
</dbReference>
<dbReference type="CDD" id="cd17917">
    <property type="entry name" value="DEXHc_RHA-like"/>
    <property type="match status" value="1"/>
</dbReference>
<dbReference type="InterPro" id="IPR059023">
    <property type="entry name" value="RNA_hel_CTD"/>
</dbReference>
<evidence type="ECO:0000259" key="12">
    <source>
        <dbReference type="PROSITE" id="PS51192"/>
    </source>
</evidence>
<dbReference type="GO" id="GO:0016787">
    <property type="term" value="F:hydrolase activity"/>
    <property type="evidence" value="ECO:0007669"/>
    <property type="project" value="UniProtKB-KW"/>
</dbReference>
<evidence type="ECO:0000313" key="14">
    <source>
        <dbReference type="EMBL" id="KAE9467070.1"/>
    </source>
</evidence>
<dbReference type="InterPro" id="IPR014720">
    <property type="entry name" value="dsRBD_dom"/>
</dbReference>
<dbReference type="InterPro" id="IPR011709">
    <property type="entry name" value="DEAD-box_helicase_OB_fold"/>
</dbReference>
<keyword evidence="4" id="KW-0347">Helicase</keyword>
<feature type="domain" description="DRBM" evidence="11">
    <location>
        <begin position="1208"/>
        <end position="1273"/>
    </location>
</feature>
<dbReference type="FunFam" id="3.40.50.300:FF:000526">
    <property type="entry name" value="DExH-box ATP-dependent RNA helicase DExH3"/>
    <property type="match status" value="1"/>
</dbReference>
<evidence type="ECO:0000256" key="9">
    <source>
        <dbReference type="PROSITE-ProRule" id="PRU00266"/>
    </source>
</evidence>
<evidence type="ECO:0000256" key="6">
    <source>
        <dbReference type="ARBA" id="ARBA00022884"/>
    </source>
</evidence>
<dbReference type="Gene3D" id="3.40.50.300">
    <property type="entry name" value="P-loop containing nucleotide triphosphate hydrolases"/>
    <property type="match status" value="3"/>
</dbReference>
<name>A0A6A4MB14_9ERIC</name>
<dbReference type="Pfam" id="PF00271">
    <property type="entry name" value="Helicase_C"/>
    <property type="match status" value="1"/>
</dbReference>
<keyword evidence="2" id="KW-0547">Nucleotide-binding</keyword>
<evidence type="ECO:0000256" key="3">
    <source>
        <dbReference type="ARBA" id="ARBA00022801"/>
    </source>
</evidence>
<dbReference type="GO" id="GO:0003723">
    <property type="term" value="F:RNA binding"/>
    <property type="evidence" value="ECO:0007669"/>
    <property type="project" value="UniProtKB-UniRule"/>
</dbReference>
<dbReference type="SUPFAM" id="SSF54768">
    <property type="entry name" value="dsRNA-binding domain-like"/>
    <property type="match status" value="1"/>
</dbReference>
<dbReference type="Pfam" id="PF07717">
    <property type="entry name" value="OB_NTP_bind"/>
    <property type="match status" value="1"/>
</dbReference>
<comment type="similarity">
    <text evidence="8">Belongs to the DExH box helicase family.</text>
</comment>
<dbReference type="Pfam" id="PF00270">
    <property type="entry name" value="DEAD"/>
    <property type="match status" value="1"/>
</dbReference>
<dbReference type="SMART" id="SM00487">
    <property type="entry name" value="DEXDc"/>
    <property type="match status" value="1"/>
</dbReference>
<gene>
    <name evidence="14" type="ORF">C3L33_01012</name>
</gene>
<dbReference type="GO" id="GO:0005634">
    <property type="term" value="C:nucleus"/>
    <property type="evidence" value="ECO:0007669"/>
    <property type="project" value="TreeGrafter"/>
</dbReference>
<dbReference type="EC" id="3.6.4.13" evidence="1"/>
<feature type="domain" description="Helicase C-terminal" evidence="13">
    <location>
        <begin position="626"/>
        <end position="844"/>
    </location>
</feature>
<dbReference type="PROSITE" id="PS51194">
    <property type="entry name" value="HELICASE_CTER"/>
    <property type="match status" value="1"/>
</dbReference>
<evidence type="ECO:0000259" key="13">
    <source>
        <dbReference type="PROSITE" id="PS51194"/>
    </source>
</evidence>
<proteinExistence type="inferred from homology"/>
<dbReference type="SMART" id="SM00847">
    <property type="entry name" value="HA2"/>
    <property type="match status" value="1"/>
</dbReference>
<evidence type="ECO:0000256" key="1">
    <source>
        <dbReference type="ARBA" id="ARBA00012552"/>
    </source>
</evidence>
<dbReference type="OrthoDB" id="5600252at2759"/>
<evidence type="ECO:0000256" key="4">
    <source>
        <dbReference type="ARBA" id="ARBA00022806"/>
    </source>
</evidence>
<dbReference type="CDD" id="cd18791">
    <property type="entry name" value="SF2_C_RHA"/>
    <property type="match status" value="1"/>
</dbReference>
<dbReference type="GO" id="GO:0005524">
    <property type="term" value="F:ATP binding"/>
    <property type="evidence" value="ECO:0007669"/>
    <property type="project" value="UniProtKB-KW"/>
</dbReference>
<dbReference type="PROSITE" id="PS00690">
    <property type="entry name" value="DEAH_ATP_HELICASE"/>
    <property type="match status" value="1"/>
</dbReference>
<accession>A0A6A4MB14</accession>
<protein>
    <recommendedName>
        <fullName evidence="1">RNA helicase</fullName>
        <ecNumber evidence="1">3.6.4.13</ecNumber>
    </recommendedName>
</protein>
<dbReference type="InterPro" id="IPR011545">
    <property type="entry name" value="DEAD/DEAH_box_helicase_dom"/>
</dbReference>
<dbReference type="Pfam" id="PF04408">
    <property type="entry name" value="WHD_HA2"/>
    <property type="match status" value="1"/>
</dbReference>
<dbReference type="InterPro" id="IPR001650">
    <property type="entry name" value="Helicase_C-like"/>
</dbReference>
<feature type="region of interest" description="Disordered" evidence="10">
    <location>
        <begin position="1183"/>
        <end position="1208"/>
    </location>
</feature>
<organism evidence="14 15">
    <name type="scientific">Rhododendron williamsianum</name>
    <dbReference type="NCBI Taxonomy" id="262921"/>
    <lineage>
        <taxon>Eukaryota</taxon>
        <taxon>Viridiplantae</taxon>
        <taxon>Streptophyta</taxon>
        <taxon>Embryophyta</taxon>
        <taxon>Tracheophyta</taxon>
        <taxon>Spermatophyta</taxon>
        <taxon>Magnoliopsida</taxon>
        <taxon>eudicotyledons</taxon>
        <taxon>Gunneridae</taxon>
        <taxon>Pentapetalae</taxon>
        <taxon>asterids</taxon>
        <taxon>Ericales</taxon>
        <taxon>Ericaceae</taxon>
        <taxon>Ericoideae</taxon>
        <taxon>Rhodoreae</taxon>
        <taxon>Rhododendron</taxon>
    </lineage>
</organism>
<feature type="domain" description="Helicase ATP-binding" evidence="12">
    <location>
        <begin position="343"/>
        <end position="510"/>
    </location>
</feature>
<evidence type="ECO:0000313" key="15">
    <source>
        <dbReference type="Proteomes" id="UP000428333"/>
    </source>
</evidence>
<dbReference type="SUPFAM" id="SSF52540">
    <property type="entry name" value="P-loop containing nucleoside triphosphate hydrolases"/>
    <property type="match status" value="1"/>
</dbReference>
<dbReference type="SMART" id="SM00490">
    <property type="entry name" value="HELICc"/>
    <property type="match status" value="1"/>
</dbReference>
<keyword evidence="15" id="KW-1185">Reference proteome</keyword>
<dbReference type="InterPro" id="IPR014001">
    <property type="entry name" value="Helicase_ATP-bd"/>
</dbReference>
<dbReference type="InterPro" id="IPR027417">
    <property type="entry name" value="P-loop_NTPase"/>
</dbReference>
<dbReference type="Proteomes" id="UP000428333">
    <property type="component" value="Linkage Group LG01"/>
</dbReference>
<dbReference type="EMBL" id="QEFC01000058">
    <property type="protein sequence ID" value="KAE9467070.1"/>
    <property type="molecule type" value="Genomic_DNA"/>
</dbReference>
<dbReference type="PROSITE" id="PS51192">
    <property type="entry name" value="HELICASE_ATP_BIND_1"/>
    <property type="match status" value="1"/>
</dbReference>
<comment type="catalytic activity">
    <reaction evidence="7">
        <text>ATP + H2O = ADP + phosphate + H(+)</text>
        <dbReference type="Rhea" id="RHEA:13065"/>
        <dbReference type="ChEBI" id="CHEBI:15377"/>
        <dbReference type="ChEBI" id="CHEBI:15378"/>
        <dbReference type="ChEBI" id="CHEBI:30616"/>
        <dbReference type="ChEBI" id="CHEBI:43474"/>
        <dbReference type="ChEBI" id="CHEBI:456216"/>
        <dbReference type="EC" id="3.6.4.13"/>
    </reaction>
</comment>
<dbReference type="Pfam" id="PF26026">
    <property type="entry name" value="RNA_hel_CTD"/>
    <property type="match status" value="1"/>
</dbReference>
<keyword evidence="5" id="KW-0067">ATP-binding</keyword>
<dbReference type="PROSITE" id="PS50137">
    <property type="entry name" value="DS_RBD"/>
    <property type="match status" value="1"/>
</dbReference>
<evidence type="ECO:0000256" key="2">
    <source>
        <dbReference type="ARBA" id="ARBA00022741"/>
    </source>
</evidence>
<dbReference type="Gene3D" id="3.30.160.20">
    <property type="match status" value="1"/>
</dbReference>
<evidence type="ECO:0000256" key="7">
    <source>
        <dbReference type="ARBA" id="ARBA00047984"/>
    </source>
</evidence>
<evidence type="ECO:0000256" key="8">
    <source>
        <dbReference type="ARBA" id="ARBA00060772"/>
    </source>
</evidence>
<dbReference type="InterPro" id="IPR007502">
    <property type="entry name" value="Helicase-assoc_dom"/>
</dbReference>
<comment type="caution">
    <text evidence="14">The sequence shown here is derived from an EMBL/GenBank/DDBJ whole genome shotgun (WGS) entry which is preliminary data.</text>
</comment>
<dbReference type="Pfam" id="PF21010">
    <property type="entry name" value="HA2_C"/>
    <property type="match status" value="1"/>
</dbReference>
<evidence type="ECO:0000256" key="5">
    <source>
        <dbReference type="ARBA" id="ARBA00022840"/>
    </source>
</evidence>
<evidence type="ECO:0000259" key="11">
    <source>
        <dbReference type="PROSITE" id="PS50137"/>
    </source>
</evidence>
<dbReference type="PANTHER" id="PTHR18934">
    <property type="entry name" value="ATP-DEPENDENT RNA HELICASE"/>
    <property type="match status" value="1"/>
</dbReference>
<dbReference type="FunFam" id="1.20.120.1080:FF:000002">
    <property type="entry name" value="Putative ATP-dependent RNA helicase DHX36"/>
    <property type="match status" value="1"/>
</dbReference>
<keyword evidence="6 9" id="KW-0694">RNA-binding</keyword>
<dbReference type="InterPro" id="IPR048333">
    <property type="entry name" value="HA2_WH"/>
</dbReference>
<reference evidence="14 15" key="1">
    <citation type="journal article" date="2019" name="Genome Biol. Evol.">
        <title>The Rhododendron genome and chromosomal organization provide insight into shared whole-genome duplications across the heath family (Ericaceae).</title>
        <authorList>
            <person name="Soza V.L."/>
            <person name="Lindsley D."/>
            <person name="Waalkes A."/>
            <person name="Ramage E."/>
            <person name="Patwardhan R.P."/>
            <person name="Burton J.N."/>
            <person name="Adey A."/>
            <person name="Kumar A."/>
            <person name="Qiu R."/>
            <person name="Shendure J."/>
            <person name="Hall B."/>
        </authorList>
    </citation>
    <scope>NUCLEOTIDE SEQUENCE [LARGE SCALE GENOMIC DNA]</scope>
    <source>
        <strain evidence="14">RSF 1966-606</strain>
    </source>
</reference>
<dbReference type="Pfam" id="PF00035">
    <property type="entry name" value="dsrm"/>
    <property type="match status" value="1"/>
</dbReference>